<organism evidence="12 13">
    <name type="scientific">Antarcticibacterium flavum</name>
    <dbReference type="NCBI Taxonomy" id="2058175"/>
    <lineage>
        <taxon>Bacteria</taxon>
        <taxon>Pseudomonadati</taxon>
        <taxon>Bacteroidota</taxon>
        <taxon>Flavobacteriia</taxon>
        <taxon>Flavobacteriales</taxon>
        <taxon>Flavobacteriaceae</taxon>
        <taxon>Antarcticibacterium</taxon>
    </lineage>
</organism>
<accession>A0A5B7X0H5</accession>
<evidence type="ECO:0000256" key="7">
    <source>
        <dbReference type="ARBA" id="ARBA00032162"/>
    </source>
</evidence>
<feature type="binding site" evidence="9">
    <location>
        <position position="85"/>
    </location>
    <ligand>
        <name>Mg(2+)</name>
        <dbReference type="ChEBI" id="CHEBI:18420"/>
        <label>1</label>
    </ligand>
</feature>
<dbReference type="PANTHER" id="PTHR11839:SF18">
    <property type="entry name" value="NUDIX HYDROLASE DOMAIN-CONTAINING PROTEIN"/>
    <property type="match status" value="1"/>
</dbReference>
<evidence type="ECO:0000256" key="5">
    <source>
        <dbReference type="ARBA" id="ARBA00016377"/>
    </source>
</evidence>
<dbReference type="CDD" id="cd24157">
    <property type="entry name" value="NUDIX_GDPMK"/>
    <property type="match status" value="1"/>
</dbReference>
<dbReference type="GO" id="GO:0016818">
    <property type="term" value="F:hydrolase activity, acting on acid anhydrides, in phosphorus-containing anhydrides"/>
    <property type="evidence" value="ECO:0007669"/>
    <property type="project" value="InterPro"/>
</dbReference>
<dbReference type="GO" id="GO:0005829">
    <property type="term" value="C:cytosol"/>
    <property type="evidence" value="ECO:0007669"/>
    <property type="project" value="TreeGrafter"/>
</dbReference>
<feature type="binding site" evidence="9">
    <location>
        <position position="100"/>
    </location>
    <ligand>
        <name>Mg(2+)</name>
        <dbReference type="ChEBI" id="CHEBI:18420"/>
        <label>2</label>
    </ligand>
</feature>
<dbReference type="PANTHER" id="PTHR11839">
    <property type="entry name" value="UDP/ADP-SUGAR PYROPHOSPHATASE"/>
    <property type="match status" value="1"/>
</dbReference>
<comment type="cofactor">
    <cofactor evidence="2 9">
        <name>Mg(2+)</name>
        <dbReference type="ChEBI" id="CHEBI:18420"/>
    </cofactor>
</comment>
<dbReference type="GO" id="GO:0046872">
    <property type="term" value="F:metal ion binding"/>
    <property type="evidence" value="ECO:0007669"/>
    <property type="project" value="UniProtKB-KW"/>
</dbReference>
<dbReference type="InterPro" id="IPR004385">
    <property type="entry name" value="NDP_pyrophosphatase"/>
</dbReference>
<dbReference type="Proteomes" id="UP000309016">
    <property type="component" value="Chromosome"/>
</dbReference>
<dbReference type="GO" id="GO:0019693">
    <property type="term" value="P:ribose phosphate metabolic process"/>
    <property type="evidence" value="ECO:0007669"/>
    <property type="project" value="TreeGrafter"/>
</dbReference>
<evidence type="ECO:0000313" key="13">
    <source>
        <dbReference type="Proteomes" id="UP000309016"/>
    </source>
</evidence>
<evidence type="ECO:0000256" key="6">
    <source>
        <dbReference type="ARBA" id="ARBA00022801"/>
    </source>
</evidence>
<dbReference type="GO" id="GO:0006753">
    <property type="term" value="P:nucleoside phosphate metabolic process"/>
    <property type="evidence" value="ECO:0007669"/>
    <property type="project" value="TreeGrafter"/>
</dbReference>
<evidence type="ECO:0000256" key="4">
    <source>
        <dbReference type="ARBA" id="ARBA00011738"/>
    </source>
</evidence>
<evidence type="ECO:0000256" key="9">
    <source>
        <dbReference type="PIRSR" id="PIRSR604385-2"/>
    </source>
</evidence>
<keyword evidence="9" id="KW-0460">Magnesium</keyword>
<dbReference type="InterPro" id="IPR000086">
    <property type="entry name" value="NUDIX_hydrolase_dom"/>
</dbReference>
<proteinExistence type="inferred from homology"/>
<feature type="domain" description="Nudix hydrolase" evidence="11">
    <location>
        <begin position="43"/>
        <end position="182"/>
    </location>
</feature>
<dbReference type="AlphaFoldDB" id="A0A5B7X0H5"/>
<evidence type="ECO:0000313" key="12">
    <source>
        <dbReference type="EMBL" id="QCY68740.1"/>
    </source>
</evidence>
<comment type="subunit">
    <text evidence="4">Homodimer.</text>
</comment>
<feature type="binding site" evidence="9">
    <location>
        <position position="104"/>
    </location>
    <ligand>
        <name>Mg(2+)</name>
        <dbReference type="ChEBI" id="CHEBI:18420"/>
        <label>2</label>
    </ligand>
</feature>
<evidence type="ECO:0000259" key="11">
    <source>
        <dbReference type="PROSITE" id="PS51462"/>
    </source>
</evidence>
<comment type="similarity">
    <text evidence="3">Belongs to the Nudix hydrolase family. NudK subfamily.</text>
</comment>
<dbReference type="Pfam" id="PF00293">
    <property type="entry name" value="NUDIX"/>
    <property type="match status" value="1"/>
</dbReference>
<feature type="binding site" evidence="9">
    <location>
        <position position="153"/>
    </location>
    <ligand>
        <name>Mg(2+)</name>
        <dbReference type="ChEBI" id="CHEBI:18420"/>
        <label>1</label>
    </ligand>
</feature>
<dbReference type="InterPro" id="IPR015797">
    <property type="entry name" value="NUDIX_hydrolase-like_dom_sf"/>
</dbReference>
<dbReference type="EMBL" id="CP040812">
    <property type="protein sequence ID" value="QCY68740.1"/>
    <property type="molecule type" value="Genomic_DNA"/>
</dbReference>
<protein>
    <recommendedName>
        <fullName evidence="5">GDP-mannose pyrophosphatase</fullName>
    </recommendedName>
    <alternativeName>
        <fullName evidence="7">GDP-mannose hydrolase</fullName>
    </alternativeName>
    <alternativeName>
        <fullName evidence="8">GDPMK</fullName>
    </alternativeName>
</protein>
<sequence>MKDNIKVKETAVLSSNWGILNEITFEIRTRNGRWEKQVRESYDTGDGATVLLYNKTTGKVILTRQFRLPTYLNCNPGGILTEACAGLLEQDSPEECVIKEAREETGYSISNPQKVFEAYMSPGSVTEIMHFFIAEYSKDQKVGEGGGLEEEQEDIEVVELDFKEAWNRVETGKLKDAKTIMLLQHLKLKKILQDFH</sequence>
<dbReference type="RefSeq" id="WP_139065326.1">
    <property type="nucleotide sequence ID" value="NZ_CP040812.1"/>
</dbReference>
<evidence type="ECO:0000256" key="10">
    <source>
        <dbReference type="PIRSR" id="PIRSR604385-3"/>
    </source>
</evidence>
<dbReference type="Gene3D" id="3.90.79.10">
    <property type="entry name" value="Nucleoside Triphosphate Pyrophosphohydrolase"/>
    <property type="match status" value="1"/>
</dbReference>
<gene>
    <name evidence="12" type="ORF">FHG64_04645</name>
</gene>
<dbReference type="SUPFAM" id="SSF55811">
    <property type="entry name" value="Nudix"/>
    <property type="match status" value="1"/>
</dbReference>
<feature type="short sequence motif" description="Nudix box" evidence="10">
    <location>
        <begin position="86"/>
        <end position="107"/>
    </location>
</feature>
<evidence type="ECO:0000256" key="8">
    <source>
        <dbReference type="ARBA" id="ARBA00032272"/>
    </source>
</evidence>
<evidence type="ECO:0000256" key="1">
    <source>
        <dbReference type="ARBA" id="ARBA00000847"/>
    </source>
</evidence>
<dbReference type="NCBIfam" id="TIGR00052">
    <property type="entry name" value="nudix-type nucleoside diphosphatase, YffH/AdpP family"/>
    <property type="match status" value="1"/>
</dbReference>
<reference evidence="12 13" key="1">
    <citation type="submission" date="2019-06" db="EMBL/GenBank/DDBJ databases">
        <title>Complete genome sequence of Antarcticibacterium flavum KCTC 52984T from an Antarctic marine sediment.</title>
        <authorList>
            <person name="Lee Y.M."/>
            <person name="Shin S.C."/>
        </authorList>
    </citation>
    <scope>NUCLEOTIDE SEQUENCE [LARGE SCALE GENOMIC DNA]</scope>
    <source>
        <strain evidence="12 13">KCTC 52984</strain>
    </source>
</reference>
<dbReference type="OrthoDB" id="1523642at2"/>
<name>A0A5B7X0H5_9FLAO</name>
<evidence type="ECO:0000256" key="2">
    <source>
        <dbReference type="ARBA" id="ARBA00001946"/>
    </source>
</evidence>
<dbReference type="PROSITE" id="PS51462">
    <property type="entry name" value="NUDIX"/>
    <property type="match status" value="1"/>
</dbReference>
<dbReference type="KEGG" id="afla:FHG64_04645"/>
<keyword evidence="9" id="KW-0479">Metal-binding</keyword>
<keyword evidence="6" id="KW-0378">Hydrolase</keyword>
<keyword evidence="13" id="KW-1185">Reference proteome</keyword>
<comment type="catalytic activity">
    <reaction evidence="1">
        <text>GDP-alpha-D-mannose + H2O = alpha-D-mannose 1-phosphate + GMP + 2 H(+)</text>
        <dbReference type="Rhea" id="RHEA:27978"/>
        <dbReference type="ChEBI" id="CHEBI:15377"/>
        <dbReference type="ChEBI" id="CHEBI:15378"/>
        <dbReference type="ChEBI" id="CHEBI:57527"/>
        <dbReference type="ChEBI" id="CHEBI:58115"/>
        <dbReference type="ChEBI" id="CHEBI:58409"/>
    </reaction>
</comment>
<evidence type="ECO:0000256" key="3">
    <source>
        <dbReference type="ARBA" id="ARBA00007275"/>
    </source>
</evidence>